<proteinExistence type="predicted"/>
<accession>A0A427YB96</accession>
<feature type="compositionally biased region" description="Low complexity" evidence="1">
    <location>
        <begin position="65"/>
        <end position="91"/>
    </location>
</feature>
<dbReference type="GO" id="GO:0005634">
    <property type="term" value="C:nucleus"/>
    <property type="evidence" value="ECO:0007669"/>
    <property type="project" value="TreeGrafter"/>
</dbReference>
<feature type="compositionally biased region" description="Basic and acidic residues" evidence="1">
    <location>
        <begin position="258"/>
        <end position="288"/>
    </location>
</feature>
<keyword evidence="3" id="KW-1185">Reference proteome</keyword>
<evidence type="ECO:0000313" key="3">
    <source>
        <dbReference type="Proteomes" id="UP000279236"/>
    </source>
</evidence>
<evidence type="ECO:0000256" key="1">
    <source>
        <dbReference type="SAM" id="MobiDB-lite"/>
    </source>
</evidence>
<dbReference type="InterPro" id="IPR034078">
    <property type="entry name" value="NFX1_fam"/>
</dbReference>
<dbReference type="GeneID" id="39585487"/>
<reference evidence="2 3" key="1">
    <citation type="submission" date="2018-11" db="EMBL/GenBank/DDBJ databases">
        <title>Genome sequence of Apiotrichum porosum DSM 27194.</title>
        <authorList>
            <person name="Aliyu H."/>
            <person name="Gorte O."/>
            <person name="Ochsenreither K."/>
        </authorList>
    </citation>
    <scope>NUCLEOTIDE SEQUENCE [LARGE SCALE GENOMIC DNA]</scope>
    <source>
        <strain evidence="2 3">DSM 27194</strain>
    </source>
</reference>
<protein>
    <submittedName>
        <fullName evidence="2">FKBP12-associated protein</fullName>
    </submittedName>
</protein>
<feature type="compositionally biased region" description="Low complexity" evidence="1">
    <location>
        <begin position="104"/>
        <end position="113"/>
    </location>
</feature>
<dbReference type="GO" id="GO:0000981">
    <property type="term" value="F:DNA-binding transcription factor activity, RNA polymerase II-specific"/>
    <property type="evidence" value="ECO:0007669"/>
    <property type="project" value="TreeGrafter"/>
</dbReference>
<feature type="compositionally biased region" description="Basic residues" evidence="1">
    <location>
        <begin position="730"/>
        <end position="739"/>
    </location>
</feature>
<feature type="compositionally biased region" description="Low complexity" evidence="1">
    <location>
        <begin position="766"/>
        <end position="777"/>
    </location>
</feature>
<gene>
    <name evidence="2" type="primary">FAP1_1</name>
    <name evidence="2" type="ORF">EHS24_000944</name>
</gene>
<dbReference type="AlphaFoldDB" id="A0A427YB96"/>
<evidence type="ECO:0000313" key="2">
    <source>
        <dbReference type="EMBL" id="RSH88400.1"/>
    </source>
</evidence>
<feature type="compositionally biased region" description="Low complexity" evidence="1">
    <location>
        <begin position="740"/>
        <end position="758"/>
    </location>
</feature>
<organism evidence="2 3">
    <name type="scientific">Apiotrichum porosum</name>
    <dbReference type="NCBI Taxonomy" id="105984"/>
    <lineage>
        <taxon>Eukaryota</taxon>
        <taxon>Fungi</taxon>
        <taxon>Dikarya</taxon>
        <taxon>Basidiomycota</taxon>
        <taxon>Agaricomycotina</taxon>
        <taxon>Tremellomycetes</taxon>
        <taxon>Trichosporonales</taxon>
        <taxon>Trichosporonaceae</taxon>
        <taxon>Apiotrichum</taxon>
    </lineage>
</organism>
<feature type="compositionally biased region" description="Low complexity" evidence="1">
    <location>
        <begin position="40"/>
        <end position="58"/>
    </location>
</feature>
<feature type="compositionally biased region" description="Polar residues" evidence="1">
    <location>
        <begin position="1"/>
        <end position="13"/>
    </location>
</feature>
<dbReference type="GO" id="GO:0000977">
    <property type="term" value="F:RNA polymerase II transcription regulatory region sequence-specific DNA binding"/>
    <property type="evidence" value="ECO:0007669"/>
    <property type="project" value="TreeGrafter"/>
</dbReference>
<dbReference type="PANTHER" id="PTHR12360">
    <property type="entry name" value="NUCLEAR TRANSCRIPTION FACTOR, X-BOX BINDING 1 NFX1"/>
    <property type="match status" value="1"/>
</dbReference>
<dbReference type="EMBL" id="RSCE01000001">
    <property type="protein sequence ID" value="RSH88400.1"/>
    <property type="molecule type" value="Genomic_DNA"/>
</dbReference>
<dbReference type="GO" id="GO:0000122">
    <property type="term" value="P:negative regulation of transcription by RNA polymerase II"/>
    <property type="evidence" value="ECO:0007669"/>
    <property type="project" value="TreeGrafter"/>
</dbReference>
<feature type="compositionally biased region" description="Basic and acidic residues" evidence="1">
    <location>
        <begin position="232"/>
        <end position="249"/>
    </location>
</feature>
<name>A0A427YB96_9TREE</name>
<feature type="compositionally biased region" description="Low complexity" evidence="1">
    <location>
        <begin position="198"/>
        <end position="210"/>
    </location>
</feature>
<sequence>MAESTTVSAAQPNIPQPGDGAYLASRIPQPGDGAYLAAQSQRNSGGPSRPRGQPGRSNGPRKRNGNGPRNGNGTVNGNNADVANGASDAAAQLATLSIEEVTPANRRSGSSARNGRRLPTAGLGDSFVPISESDGTDKKSNNRRAANNQRRRARAAQGAAENDEEARALGLGRVDLDVSPMPSGVSTPLNPGAAHFTPNGSAVPSPSASSGGEGNEATPPASESGYGKKGRNAREPQPRREQRAKKEAPPKPVSSRRAAFERGSKLTTADDKPAANAHHDRHDHDHQHNSNQPDDLNSRLTRGLRGKPFIECPICFAPIYAQQQTWSCLPPHSGPVFPAGMPENERVAFTSSHYTACYTPFHIQCIRDWSSRSLKDETERLRTIESADEPYWRCPGCQKRRTSKVSEYRAPPLAPTMPLSLPSVTSRVLVSVLAASTTAIAFVTLARVPLAKRSRRFAAIAATRRRPFLADGNNMPRSSARLLTSSGLDGLPASASAASRTNAVSTTARTSATPTAFRLSHARLRQVLSALAHAVRRRSRTSLVIPVSTVSLRSRPAARRVLKLALVATRALSSVTTARAPLVTSTSPVHAAAARAPFFSNATRCASAASVASPSSSVSACARHSATVVVTSVDASAAHSHTRPSVRDVVVLSTSTLAPTTFTSAALLAASSSAVASTPVLAPTTRAHAAAACKPRTRSSFATAATPWSIHPWRVERPSTVCSHARVPTRHVAIPRRRTTATSRPSAPHAPSSPPSHVHVARTRQSRTSAARSLRTV</sequence>
<dbReference type="PANTHER" id="PTHR12360:SF12">
    <property type="entry name" value="TRANSCRIPTIONAL REPRESSOR NF-X1"/>
    <property type="match status" value="1"/>
</dbReference>
<dbReference type="Proteomes" id="UP000279236">
    <property type="component" value="Unassembled WGS sequence"/>
</dbReference>
<dbReference type="STRING" id="105984.A0A427YB96"/>
<feature type="region of interest" description="Disordered" evidence="1">
    <location>
        <begin position="730"/>
        <end position="777"/>
    </location>
</feature>
<comment type="caution">
    <text evidence="2">The sequence shown here is derived from an EMBL/GenBank/DDBJ whole genome shotgun (WGS) entry which is preliminary data.</text>
</comment>
<dbReference type="RefSeq" id="XP_028480608.1">
    <property type="nucleotide sequence ID" value="XM_028616751.1"/>
</dbReference>
<feature type="region of interest" description="Disordered" evidence="1">
    <location>
        <begin position="1"/>
        <end position="301"/>
    </location>
</feature>
<dbReference type="OrthoDB" id="6512771at2759"/>